<evidence type="ECO:0000313" key="10">
    <source>
        <dbReference type="EMBL" id="KAG0717314.1"/>
    </source>
</evidence>
<dbReference type="SMART" id="SM00973">
    <property type="entry name" value="Sec63"/>
    <property type="match status" value="1"/>
</dbReference>
<keyword evidence="3" id="KW-0812">Transmembrane</keyword>
<comment type="subcellular location">
    <subcellularLocation>
        <location evidence="2">Endoplasmic reticulum</location>
    </subcellularLocation>
    <subcellularLocation>
        <location evidence="1">Membrane</location>
        <topology evidence="1">Multi-pass membrane protein</topology>
    </subcellularLocation>
</comment>
<keyword evidence="6" id="KW-0472">Membrane</keyword>
<comment type="caution">
    <text evidence="10">The sequence shown here is derived from an EMBL/GenBank/DDBJ whole genome shotgun (WGS) entry which is preliminary data.</text>
</comment>
<proteinExistence type="predicted"/>
<dbReference type="OrthoDB" id="5575at2759"/>
<evidence type="ECO:0000313" key="11">
    <source>
        <dbReference type="Proteomes" id="UP000770661"/>
    </source>
</evidence>
<reference evidence="10" key="1">
    <citation type="submission" date="2020-07" db="EMBL/GenBank/DDBJ databases">
        <title>The High-quality genome of the commercially important snow crab, Chionoecetes opilio.</title>
        <authorList>
            <person name="Jeong J.-H."/>
            <person name="Ryu S."/>
        </authorList>
    </citation>
    <scope>NUCLEOTIDE SEQUENCE</scope>
    <source>
        <strain evidence="10">MADBK_172401_WGS</strain>
        <tissue evidence="10">Digestive gland</tissue>
    </source>
</reference>
<feature type="domain" description="SEC63" evidence="9">
    <location>
        <begin position="1"/>
        <end position="233"/>
    </location>
</feature>
<dbReference type="GO" id="GO:0005634">
    <property type="term" value="C:nucleus"/>
    <property type="evidence" value="ECO:0007669"/>
    <property type="project" value="TreeGrafter"/>
</dbReference>
<dbReference type="EMBL" id="JACEEZ010017813">
    <property type="protein sequence ID" value="KAG0717314.1"/>
    <property type="molecule type" value="Genomic_DNA"/>
</dbReference>
<evidence type="ECO:0000256" key="3">
    <source>
        <dbReference type="ARBA" id="ARBA00022692"/>
    </source>
</evidence>
<dbReference type="SUPFAM" id="SSF158702">
    <property type="entry name" value="Sec63 N-terminal domain-like"/>
    <property type="match status" value="1"/>
</dbReference>
<name>A0A8J4Y484_CHIOP</name>
<gene>
    <name evidence="10" type="primary">ascc3_2</name>
    <name evidence="10" type="ORF">GWK47_054704</name>
</gene>
<evidence type="ECO:0000256" key="7">
    <source>
        <dbReference type="ARBA" id="ARBA00023186"/>
    </source>
</evidence>
<dbReference type="Proteomes" id="UP000770661">
    <property type="component" value="Unassembled WGS sequence"/>
</dbReference>
<keyword evidence="4" id="KW-0256">Endoplasmic reticulum</keyword>
<organism evidence="10 11">
    <name type="scientific">Chionoecetes opilio</name>
    <name type="common">Atlantic snow crab</name>
    <name type="synonym">Cancer opilio</name>
    <dbReference type="NCBI Taxonomy" id="41210"/>
    <lineage>
        <taxon>Eukaryota</taxon>
        <taxon>Metazoa</taxon>
        <taxon>Ecdysozoa</taxon>
        <taxon>Arthropoda</taxon>
        <taxon>Crustacea</taxon>
        <taxon>Multicrustacea</taxon>
        <taxon>Malacostraca</taxon>
        <taxon>Eumalacostraca</taxon>
        <taxon>Eucarida</taxon>
        <taxon>Decapoda</taxon>
        <taxon>Pleocyemata</taxon>
        <taxon>Brachyura</taxon>
        <taxon>Eubrachyura</taxon>
        <taxon>Majoidea</taxon>
        <taxon>Majidae</taxon>
        <taxon>Chionoecetes</taxon>
    </lineage>
</organism>
<feature type="compositionally biased region" description="Acidic residues" evidence="8">
    <location>
        <begin position="244"/>
        <end position="256"/>
    </location>
</feature>
<feature type="region of interest" description="Disordered" evidence="8">
    <location>
        <begin position="242"/>
        <end position="330"/>
    </location>
</feature>
<evidence type="ECO:0000256" key="4">
    <source>
        <dbReference type="ARBA" id="ARBA00022824"/>
    </source>
</evidence>
<evidence type="ECO:0000256" key="2">
    <source>
        <dbReference type="ARBA" id="ARBA00004240"/>
    </source>
</evidence>
<keyword evidence="5" id="KW-1133">Transmembrane helix</keyword>
<dbReference type="InterPro" id="IPR004179">
    <property type="entry name" value="Sec63-dom"/>
</dbReference>
<accession>A0A8J4Y484</accession>
<dbReference type="AlphaFoldDB" id="A0A8J4Y484"/>
<dbReference type="GO" id="GO:0016020">
    <property type="term" value="C:membrane"/>
    <property type="evidence" value="ECO:0007669"/>
    <property type="project" value="UniProtKB-SubCell"/>
</dbReference>
<dbReference type="PANTHER" id="PTHR24075">
    <property type="entry name" value="SEC63 DOMAIN-CONTAINING"/>
    <property type="match status" value="1"/>
</dbReference>
<dbReference type="InterPro" id="IPR014756">
    <property type="entry name" value="Ig_E-set"/>
</dbReference>
<dbReference type="Pfam" id="PF02889">
    <property type="entry name" value="Sec63"/>
    <property type="match status" value="1"/>
</dbReference>
<evidence type="ECO:0000256" key="1">
    <source>
        <dbReference type="ARBA" id="ARBA00004141"/>
    </source>
</evidence>
<evidence type="ECO:0000256" key="8">
    <source>
        <dbReference type="SAM" id="MobiDB-lite"/>
    </source>
</evidence>
<dbReference type="SUPFAM" id="SSF81296">
    <property type="entry name" value="E set domains"/>
    <property type="match status" value="1"/>
</dbReference>
<dbReference type="GO" id="GO:0005783">
    <property type="term" value="C:endoplasmic reticulum"/>
    <property type="evidence" value="ECO:0007669"/>
    <property type="project" value="UniProtKB-SubCell"/>
</dbReference>
<keyword evidence="11" id="KW-1185">Reference proteome</keyword>
<evidence type="ECO:0000256" key="5">
    <source>
        <dbReference type="ARBA" id="ARBA00022989"/>
    </source>
</evidence>
<dbReference type="GO" id="GO:0043138">
    <property type="term" value="F:3'-5' DNA helicase activity"/>
    <property type="evidence" value="ECO:0007669"/>
    <property type="project" value="TreeGrafter"/>
</dbReference>
<evidence type="ECO:0000256" key="6">
    <source>
        <dbReference type="ARBA" id="ARBA00023136"/>
    </source>
</evidence>
<evidence type="ECO:0000259" key="9">
    <source>
        <dbReference type="SMART" id="SM00973"/>
    </source>
</evidence>
<dbReference type="PANTHER" id="PTHR24075:SF6">
    <property type="entry name" value="ACTIVATING SIGNAL COINTEGRATOR 1 COMPLEX SUBUNIT 3"/>
    <property type="match status" value="1"/>
</dbReference>
<dbReference type="GO" id="GO:0003723">
    <property type="term" value="F:RNA binding"/>
    <property type="evidence" value="ECO:0007669"/>
    <property type="project" value="TreeGrafter"/>
</dbReference>
<dbReference type="InterPro" id="IPR035892">
    <property type="entry name" value="C2_domain_sf"/>
</dbReference>
<dbReference type="Gene3D" id="2.60.40.150">
    <property type="entry name" value="C2 domain"/>
    <property type="match status" value="1"/>
</dbReference>
<sequence>MRILQCHAGHLWVCGVAGGGPTVADLMQMVTQARWHTDAPFLTLPHITTDHLDAFSSFPSLPQLMEVVKGDKYEVVAAPLRTHLEEGQVQAAYRTLQHLPRMAVSACVRGPKGDVLQNGNVCAVGRKGVEGASVVEAGQDYTLAVTLTRLNRSQDLRVHTHKFPKPKDEGWFLVLGQVEAGELVALRRVPAVRNRSTKVLAFKTPQKLGQAVLTLYLMSDGYLGLDQQYDIPLKVIPATHHKDEDDEFEEEQEVVSEEPTKKWLPPPPDILPVMKSCFTEKKKEKEEEEEEGGRESPSSESTVPQRPPIPGLAWGGREQRPRGGRRRNHR</sequence>
<keyword evidence="7" id="KW-0143">Chaperone</keyword>
<protein>
    <submittedName>
        <fullName evidence="10">Activating signal cointegrator 1 complex subunit 3</fullName>
    </submittedName>
</protein>
<dbReference type="FunFam" id="2.60.40.150:FF:000113">
    <property type="entry name" value="activating signal cointegrator 1 complex subunit 3"/>
    <property type="match status" value="1"/>
</dbReference>